<gene>
    <name evidence="1" type="ORF">METSCH_B03890</name>
</gene>
<dbReference type="InterPro" id="IPR036866">
    <property type="entry name" value="RibonucZ/Hydroxyglut_hydro"/>
</dbReference>
<evidence type="ECO:0000313" key="1">
    <source>
        <dbReference type="EMBL" id="QBM87190.1"/>
    </source>
</evidence>
<dbReference type="SUPFAM" id="SSF56281">
    <property type="entry name" value="Metallo-hydrolase/oxidoreductase"/>
    <property type="match status" value="1"/>
</dbReference>
<keyword evidence="2" id="KW-1185">Reference proteome</keyword>
<dbReference type="Proteomes" id="UP000292447">
    <property type="component" value="Chromosome II"/>
</dbReference>
<reference evidence="2" key="1">
    <citation type="submission" date="2019-03" db="EMBL/GenBank/DDBJ databases">
        <title>Snf2 controls pulcherriminic acid biosynthesis and connects pigmentation and antifungal activity of the yeast Metschnikowia pulcherrima.</title>
        <authorList>
            <person name="Gore-Lloyd D."/>
            <person name="Sumann I."/>
            <person name="Brachmann A.O."/>
            <person name="Schneeberger K."/>
            <person name="Ortiz-Merino R.A."/>
            <person name="Moreno-Beltran M."/>
            <person name="Schlaefli M."/>
            <person name="Kirner P."/>
            <person name="Santos Kron A."/>
            <person name="Wolfe K.H."/>
            <person name="Piel J."/>
            <person name="Ahrens C.H."/>
            <person name="Henk D."/>
            <person name="Freimoser F.M."/>
        </authorList>
    </citation>
    <scope>NUCLEOTIDE SEQUENCE [LARGE SCALE GENOMIC DNA]</scope>
    <source>
        <strain evidence="2">APC 1.2</strain>
    </source>
</reference>
<protein>
    <submittedName>
        <fullName evidence="1">Uncharacterized protein</fullName>
    </submittedName>
</protein>
<dbReference type="InterPro" id="IPR025638">
    <property type="entry name" value="DUF4336"/>
</dbReference>
<dbReference type="PANTHER" id="PTHR33835">
    <property type="entry name" value="YALI0C07656P"/>
    <property type="match status" value="1"/>
</dbReference>
<dbReference type="PANTHER" id="PTHR33835:SF1">
    <property type="entry name" value="METALLO-BETA-LACTAMASE DOMAIN-CONTAINING PROTEIN"/>
    <property type="match status" value="1"/>
</dbReference>
<name>A0A4P6XJ45_9ASCO</name>
<proteinExistence type="predicted"/>
<dbReference type="AlphaFoldDB" id="A0A4P6XJ45"/>
<accession>A0A4P6XJ45</accession>
<organism evidence="1 2">
    <name type="scientific">Metschnikowia aff. pulcherrima</name>
    <dbReference type="NCBI Taxonomy" id="2163413"/>
    <lineage>
        <taxon>Eukaryota</taxon>
        <taxon>Fungi</taxon>
        <taxon>Dikarya</taxon>
        <taxon>Ascomycota</taxon>
        <taxon>Saccharomycotina</taxon>
        <taxon>Pichiomycetes</taxon>
        <taxon>Metschnikowiaceae</taxon>
        <taxon>Metschnikowia</taxon>
    </lineage>
</organism>
<dbReference type="EMBL" id="CP034457">
    <property type="protein sequence ID" value="QBM87190.1"/>
    <property type="molecule type" value="Genomic_DNA"/>
</dbReference>
<sequence>MYPSPLVVSSRKLTENIVLSVTGFKRFGRVSFGARMALFNLQNSIVVWSALPFSDDVNKALELLTGNKNGHNVTHLIVPDMEHTMAAASFKKEFPLLKIIAMEGVQLGEGTTPDYVVTSKYANERIGASTMKEIGITESQILENFEFVYLPTHGNKELVTYHKESKTVFEADLVFNLRNDEPMEQFSPATGFPANYNPFTGWSFIARYLNPDSAIGRFLFRQLVKPKQAAGGLNAIYAWDFHTLVMCHGNVLENNGKEAFKKVFLDVLP</sequence>
<evidence type="ECO:0000313" key="2">
    <source>
        <dbReference type="Proteomes" id="UP000292447"/>
    </source>
</evidence>